<name>A0A6G7VJ89_9RHOB</name>
<evidence type="ECO:0000256" key="13">
    <source>
        <dbReference type="PIRNR" id="PIRNR001365"/>
    </source>
</evidence>
<dbReference type="InterPro" id="IPR002220">
    <property type="entry name" value="DapA-like"/>
</dbReference>
<feature type="site" description="Part of a proton relay during catalysis" evidence="12">
    <location>
        <position position="106"/>
    </location>
</feature>
<dbReference type="GO" id="GO:0009089">
    <property type="term" value="P:lysine biosynthetic process via diaminopimelate"/>
    <property type="evidence" value="ECO:0007669"/>
    <property type="project" value="UniProtKB-UniRule"/>
</dbReference>
<dbReference type="InterPro" id="IPR013785">
    <property type="entry name" value="Aldolase_TIM"/>
</dbReference>
<comment type="function">
    <text evidence="1 12">Catalyzes the condensation of (S)-aspartate-beta-semialdehyde [(S)-ASA] and pyruvate to 4-hydroxy-tetrahydrodipicolinate (HTPA).</text>
</comment>
<dbReference type="HAMAP" id="MF_00418">
    <property type="entry name" value="DapA"/>
    <property type="match status" value="1"/>
</dbReference>
<keyword evidence="8 12" id="KW-0457">Lysine biosynthesis</keyword>
<comment type="catalytic activity">
    <reaction evidence="11 12">
        <text>L-aspartate 4-semialdehyde + pyruvate = (2S,4S)-4-hydroxy-2,3,4,5-tetrahydrodipicolinate + H2O + H(+)</text>
        <dbReference type="Rhea" id="RHEA:34171"/>
        <dbReference type="ChEBI" id="CHEBI:15361"/>
        <dbReference type="ChEBI" id="CHEBI:15377"/>
        <dbReference type="ChEBI" id="CHEBI:15378"/>
        <dbReference type="ChEBI" id="CHEBI:67139"/>
        <dbReference type="ChEBI" id="CHEBI:537519"/>
        <dbReference type="EC" id="4.3.3.7"/>
    </reaction>
</comment>
<evidence type="ECO:0000313" key="17">
    <source>
        <dbReference type="Proteomes" id="UP000500791"/>
    </source>
</evidence>
<dbReference type="PIRSF" id="PIRSF001365">
    <property type="entry name" value="DHDPS"/>
    <property type="match status" value="1"/>
</dbReference>
<gene>
    <name evidence="12" type="primary">dapA</name>
    <name evidence="16" type="ORF">G8E03_04525</name>
</gene>
<dbReference type="GO" id="GO:0019877">
    <property type="term" value="P:diaminopimelate biosynthetic process"/>
    <property type="evidence" value="ECO:0007669"/>
    <property type="project" value="UniProtKB-UniRule"/>
</dbReference>
<evidence type="ECO:0000256" key="4">
    <source>
        <dbReference type="ARBA" id="ARBA00012086"/>
    </source>
</evidence>
<dbReference type="RefSeq" id="WP_166189135.1">
    <property type="nucleotide sequence ID" value="NZ_CP049811.1"/>
</dbReference>
<keyword evidence="10 12" id="KW-0704">Schiff base</keyword>
<proteinExistence type="inferred from homology"/>
<dbReference type="GO" id="GO:0005829">
    <property type="term" value="C:cytosol"/>
    <property type="evidence" value="ECO:0007669"/>
    <property type="project" value="TreeGrafter"/>
</dbReference>
<keyword evidence="5 12" id="KW-0963">Cytoplasm</keyword>
<feature type="active site" description="Proton donor/acceptor" evidence="12 14">
    <location>
        <position position="132"/>
    </location>
</feature>
<dbReference type="PANTHER" id="PTHR12128:SF66">
    <property type="entry name" value="4-HYDROXY-2-OXOGLUTARATE ALDOLASE, MITOCHONDRIAL"/>
    <property type="match status" value="1"/>
</dbReference>
<dbReference type="PROSITE" id="PS00666">
    <property type="entry name" value="DHDPS_2"/>
    <property type="match status" value="1"/>
</dbReference>
<dbReference type="EC" id="4.3.3.7" evidence="4 12"/>
<dbReference type="NCBIfam" id="TIGR00674">
    <property type="entry name" value="dapA"/>
    <property type="match status" value="1"/>
</dbReference>
<dbReference type="PRINTS" id="PR00146">
    <property type="entry name" value="DHPICSNTHASE"/>
</dbReference>
<accession>A0A6G7VJ89</accession>
<sequence length="292" mass="31046">MFKGSIPALVTPFADGKVDEKTLRAFVDWQIAEGSHGLVAAGTTAESPTLTHEEHEDVVRIVVEQAAGRVPVIAGAGSNNTVEAIRFARHAEEVGADGLLIVSPYYNKPNQAGMLAHFTAIHNACGLPILLYNIPSRSVVDITPATMGELAKLERIVGVKDATGDVSRISDQRITCGVDFIQVSGNDETSLAVNAHGGVGCITTVGNIAPRLCSQMQEACLNGDFATARDIHDRLFPLFRAAFLEPNPVPAKYALSLLGRCSEEVRLPLVECSDAVKDRVRAAMVHAGLLNG</sequence>
<feature type="active site" description="Schiff-base intermediate with substrate" evidence="12 14">
    <location>
        <position position="160"/>
    </location>
</feature>
<dbReference type="AlphaFoldDB" id="A0A6G7VJ89"/>
<evidence type="ECO:0000256" key="1">
    <source>
        <dbReference type="ARBA" id="ARBA00003294"/>
    </source>
</evidence>
<evidence type="ECO:0000256" key="2">
    <source>
        <dbReference type="ARBA" id="ARBA00005120"/>
    </source>
</evidence>
<dbReference type="PANTHER" id="PTHR12128">
    <property type="entry name" value="DIHYDRODIPICOLINATE SYNTHASE"/>
    <property type="match status" value="1"/>
</dbReference>
<dbReference type="SUPFAM" id="SSF51569">
    <property type="entry name" value="Aldolase"/>
    <property type="match status" value="1"/>
</dbReference>
<dbReference type="Pfam" id="PF00701">
    <property type="entry name" value="DHDPS"/>
    <property type="match status" value="1"/>
</dbReference>
<evidence type="ECO:0000256" key="14">
    <source>
        <dbReference type="PIRSR" id="PIRSR001365-1"/>
    </source>
</evidence>
<evidence type="ECO:0000256" key="15">
    <source>
        <dbReference type="PIRSR" id="PIRSR001365-2"/>
    </source>
</evidence>
<evidence type="ECO:0000256" key="6">
    <source>
        <dbReference type="ARBA" id="ARBA00022605"/>
    </source>
</evidence>
<dbReference type="Gene3D" id="3.20.20.70">
    <property type="entry name" value="Aldolase class I"/>
    <property type="match status" value="1"/>
</dbReference>
<comment type="caution">
    <text evidence="12">Was originally thought to be a dihydrodipicolinate synthase (DHDPS), catalyzing the condensation of (S)-aspartate-beta-semialdehyde [(S)-ASA] and pyruvate to dihydrodipicolinate (DHDP). However, it was shown in E.coli that the product of the enzymatic reaction is not dihydrodipicolinate but in fact (4S)-4-hydroxy-2,3,4,5-tetrahydro-(2S)-dipicolinic acid (HTPA), and that the consecutive dehydration reaction leading to DHDP is not spontaneous but catalyzed by DapB.</text>
</comment>
<dbReference type="UniPathway" id="UPA00034">
    <property type="reaction ID" value="UER00017"/>
</dbReference>
<comment type="similarity">
    <text evidence="3 12 13">Belongs to the DapA family.</text>
</comment>
<evidence type="ECO:0000256" key="8">
    <source>
        <dbReference type="ARBA" id="ARBA00023154"/>
    </source>
</evidence>
<dbReference type="Proteomes" id="UP000500791">
    <property type="component" value="Chromosome"/>
</dbReference>
<organism evidence="16 17">
    <name type="scientific">Pontivivens nitratireducens</name>
    <dbReference type="NCBI Taxonomy" id="2758038"/>
    <lineage>
        <taxon>Bacteria</taxon>
        <taxon>Pseudomonadati</taxon>
        <taxon>Pseudomonadota</taxon>
        <taxon>Alphaproteobacteria</taxon>
        <taxon>Rhodobacterales</taxon>
        <taxon>Paracoccaceae</taxon>
        <taxon>Pontivivens</taxon>
    </lineage>
</organism>
<dbReference type="CDD" id="cd00950">
    <property type="entry name" value="DHDPS"/>
    <property type="match status" value="1"/>
</dbReference>
<reference evidence="16 17" key="1">
    <citation type="submission" date="2020-03" db="EMBL/GenBank/DDBJ databases">
        <title>Complete genome sequence of Monaibacterium sp. ALG8 with diverse plasmids.</title>
        <authorList>
            <person name="Sun C."/>
        </authorList>
    </citation>
    <scope>NUCLEOTIDE SEQUENCE [LARGE SCALE GENOMIC DNA]</scope>
    <source>
        <strain evidence="16 17">ALG8</strain>
    </source>
</reference>
<feature type="site" description="Part of a proton relay during catalysis" evidence="12">
    <location>
        <position position="43"/>
    </location>
</feature>
<feature type="binding site" evidence="12 15">
    <location>
        <position position="202"/>
    </location>
    <ligand>
        <name>pyruvate</name>
        <dbReference type="ChEBI" id="CHEBI:15361"/>
    </ligand>
</feature>
<keyword evidence="7 12" id="KW-0220">Diaminopimelate biosynthesis</keyword>
<feature type="binding site" evidence="12 15">
    <location>
        <position position="44"/>
    </location>
    <ligand>
        <name>pyruvate</name>
        <dbReference type="ChEBI" id="CHEBI:15361"/>
    </ligand>
</feature>
<keyword evidence="17" id="KW-1185">Reference proteome</keyword>
<evidence type="ECO:0000256" key="3">
    <source>
        <dbReference type="ARBA" id="ARBA00007592"/>
    </source>
</evidence>
<evidence type="ECO:0000313" key="16">
    <source>
        <dbReference type="EMBL" id="QIK40091.1"/>
    </source>
</evidence>
<dbReference type="EMBL" id="CP049811">
    <property type="protein sequence ID" value="QIK40091.1"/>
    <property type="molecule type" value="Genomic_DNA"/>
</dbReference>
<dbReference type="InterPro" id="IPR020625">
    <property type="entry name" value="Schiff_base-form_aldolases_AS"/>
</dbReference>
<protein>
    <recommendedName>
        <fullName evidence="4 12">4-hydroxy-tetrahydrodipicolinate synthase</fullName>
        <shortName evidence="12">HTPA synthase</shortName>
        <ecNumber evidence="4 12">4.3.3.7</ecNumber>
    </recommendedName>
</protein>
<dbReference type="SMART" id="SM01130">
    <property type="entry name" value="DHDPS"/>
    <property type="match status" value="1"/>
</dbReference>
<dbReference type="InterPro" id="IPR005263">
    <property type="entry name" value="DapA"/>
</dbReference>
<keyword evidence="9 12" id="KW-0456">Lyase</keyword>
<evidence type="ECO:0000256" key="11">
    <source>
        <dbReference type="ARBA" id="ARBA00047836"/>
    </source>
</evidence>
<comment type="subcellular location">
    <subcellularLocation>
        <location evidence="12">Cytoplasm</location>
    </subcellularLocation>
</comment>
<keyword evidence="6 12" id="KW-0028">Amino-acid biosynthesis</keyword>
<evidence type="ECO:0000256" key="12">
    <source>
        <dbReference type="HAMAP-Rule" id="MF_00418"/>
    </source>
</evidence>
<dbReference type="GO" id="GO:0008840">
    <property type="term" value="F:4-hydroxy-tetrahydrodipicolinate synthase activity"/>
    <property type="evidence" value="ECO:0007669"/>
    <property type="project" value="UniProtKB-UniRule"/>
</dbReference>
<evidence type="ECO:0000256" key="10">
    <source>
        <dbReference type="ARBA" id="ARBA00023270"/>
    </source>
</evidence>
<evidence type="ECO:0000256" key="5">
    <source>
        <dbReference type="ARBA" id="ARBA00022490"/>
    </source>
</evidence>
<dbReference type="KEGG" id="mon:G8E03_04525"/>
<comment type="pathway">
    <text evidence="2 12">Amino-acid biosynthesis; L-lysine biosynthesis via DAP pathway; (S)-tetrahydrodipicolinate from L-aspartate: step 3/4.</text>
</comment>
<evidence type="ECO:0000256" key="9">
    <source>
        <dbReference type="ARBA" id="ARBA00023239"/>
    </source>
</evidence>
<evidence type="ECO:0000256" key="7">
    <source>
        <dbReference type="ARBA" id="ARBA00022915"/>
    </source>
</evidence>
<comment type="subunit">
    <text evidence="12">Homotetramer; dimer of dimers.</text>
</comment>